<protein>
    <submittedName>
        <fullName evidence="1">Uncharacterized protein</fullName>
    </submittedName>
</protein>
<organism evidence="1 2">
    <name type="scientific">Heliocybe sulcata</name>
    <dbReference type="NCBI Taxonomy" id="5364"/>
    <lineage>
        <taxon>Eukaryota</taxon>
        <taxon>Fungi</taxon>
        <taxon>Dikarya</taxon>
        <taxon>Basidiomycota</taxon>
        <taxon>Agaricomycotina</taxon>
        <taxon>Agaricomycetes</taxon>
        <taxon>Gloeophyllales</taxon>
        <taxon>Gloeophyllaceae</taxon>
        <taxon>Heliocybe</taxon>
    </lineage>
</organism>
<evidence type="ECO:0000313" key="1">
    <source>
        <dbReference type="EMBL" id="TFK45847.1"/>
    </source>
</evidence>
<gene>
    <name evidence="1" type="ORF">OE88DRAFT_1085649</name>
</gene>
<dbReference type="EMBL" id="ML213536">
    <property type="protein sequence ID" value="TFK45847.1"/>
    <property type="molecule type" value="Genomic_DNA"/>
</dbReference>
<name>A0A5C3MLT6_9AGAM</name>
<sequence>MAVWNAIVQQVDIIDVPRLPRIAIRAEADSYFSTLGDSSARWWFIYHVAPCCIPLSHGV</sequence>
<proteinExistence type="predicted"/>
<accession>A0A5C3MLT6</accession>
<reference evidence="1 2" key="1">
    <citation type="journal article" date="2019" name="Nat. Ecol. Evol.">
        <title>Megaphylogeny resolves global patterns of mushroom evolution.</title>
        <authorList>
            <person name="Varga T."/>
            <person name="Krizsan K."/>
            <person name="Foldi C."/>
            <person name="Dima B."/>
            <person name="Sanchez-Garcia M."/>
            <person name="Sanchez-Ramirez S."/>
            <person name="Szollosi G.J."/>
            <person name="Szarkandi J.G."/>
            <person name="Papp V."/>
            <person name="Albert L."/>
            <person name="Andreopoulos W."/>
            <person name="Angelini C."/>
            <person name="Antonin V."/>
            <person name="Barry K.W."/>
            <person name="Bougher N.L."/>
            <person name="Buchanan P."/>
            <person name="Buyck B."/>
            <person name="Bense V."/>
            <person name="Catcheside P."/>
            <person name="Chovatia M."/>
            <person name="Cooper J."/>
            <person name="Damon W."/>
            <person name="Desjardin D."/>
            <person name="Finy P."/>
            <person name="Geml J."/>
            <person name="Haridas S."/>
            <person name="Hughes K."/>
            <person name="Justo A."/>
            <person name="Karasinski D."/>
            <person name="Kautmanova I."/>
            <person name="Kiss B."/>
            <person name="Kocsube S."/>
            <person name="Kotiranta H."/>
            <person name="LaButti K.M."/>
            <person name="Lechner B.E."/>
            <person name="Liimatainen K."/>
            <person name="Lipzen A."/>
            <person name="Lukacs Z."/>
            <person name="Mihaltcheva S."/>
            <person name="Morgado L.N."/>
            <person name="Niskanen T."/>
            <person name="Noordeloos M.E."/>
            <person name="Ohm R.A."/>
            <person name="Ortiz-Santana B."/>
            <person name="Ovrebo C."/>
            <person name="Racz N."/>
            <person name="Riley R."/>
            <person name="Savchenko A."/>
            <person name="Shiryaev A."/>
            <person name="Soop K."/>
            <person name="Spirin V."/>
            <person name="Szebenyi C."/>
            <person name="Tomsovsky M."/>
            <person name="Tulloss R.E."/>
            <person name="Uehling J."/>
            <person name="Grigoriev I.V."/>
            <person name="Vagvolgyi C."/>
            <person name="Papp T."/>
            <person name="Martin F.M."/>
            <person name="Miettinen O."/>
            <person name="Hibbett D.S."/>
            <person name="Nagy L.G."/>
        </authorList>
    </citation>
    <scope>NUCLEOTIDE SEQUENCE [LARGE SCALE GENOMIC DNA]</scope>
    <source>
        <strain evidence="1 2">OMC1185</strain>
    </source>
</reference>
<dbReference type="AlphaFoldDB" id="A0A5C3MLT6"/>
<evidence type="ECO:0000313" key="2">
    <source>
        <dbReference type="Proteomes" id="UP000305948"/>
    </source>
</evidence>
<dbReference type="Proteomes" id="UP000305948">
    <property type="component" value="Unassembled WGS sequence"/>
</dbReference>
<keyword evidence="2" id="KW-1185">Reference proteome</keyword>